<dbReference type="InterPro" id="IPR038764">
    <property type="entry name" value="GNAT_N_AcTrfase_prd"/>
</dbReference>
<evidence type="ECO:0000313" key="2">
    <source>
        <dbReference type="EMBL" id="ASM74506.1"/>
    </source>
</evidence>
<keyword evidence="3" id="KW-1185">Reference proteome</keyword>
<dbReference type="OrthoDB" id="9797990at2"/>
<dbReference type="PANTHER" id="PTHR41700">
    <property type="entry name" value="GCN5-RELATED N-ACETYLTRANSFERASE"/>
    <property type="match status" value="1"/>
</dbReference>
<geneLocation type="plasmid" evidence="2 3">
    <name>pSMR1-1</name>
</geneLocation>
<dbReference type="Proteomes" id="UP000199754">
    <property type="component" value="Plasmid pSMR1-1"/>
</dbReference>
<dbReference type="AlphaFoldDB" id="A0A221K6A6"/>
<dbReference type="KEGG" id="spse:SULPSESMR1_04810"/>
<dbReference type="InterPro" id="IPR000182">
    <property type="entry name" value="GNAT_dom"/>
</dbReference>
<gene>
    <name evidence="2" type="ORF">SULPSESMR1_04810</name>
</gene>
<protein>
    <recommendedName>
        <fullName evidence="1">N-acetyltransferase domain-containing protein</fullName>
    </recommendedName>
</protein>
<dbReference type="Gene3D" id="3.40.630.30">
    <property type="match status" value="1"/>
</dbReference>
<dbReference type="Pfam" id="PF00583">
    <property type="entry name" value="Acetyltransf_1"/>
    <property type="match status" value="1"/>
</dbReference>
<feature type="domain" description="N-acetyltransferase" evidence="1">
    <location>
        <begin position="4"/>
        <end position="160"/>
    </location>
</feature>
<sequence>MTTPVIRELSGMAEFTQAEALQRAVWGKDDLADPYDLMMVIQHEGGLAAGAFLGSEMVGYVFGFPTREPHVQHSHRLAVLSKMQGMGLGARLKWFQRDWCLARGITHVRWTFDPLRAANAALNVGKLGVVVDTYLTDYYGKMVGINAGTPSDRLMANWYLDTSHVTDRAARIPTVYASDSRHVTIPTDFATMLVTAPDKALAERLRVRSEICNALDAGLEIRGFLADQTCYVMTAATLR</sequence>
<dbReference type="STRING" id="1402135.SAMN05444149_101835"/>
<dbReference type="CDD" id="cd04301">
    <property type="entry name" value="NAT_SF"/>
    <property type="match status" value="1"/>
</dbReference>
<proteinExistence type="predicted"/>
<dbReference type="PROSITE" id="PS51186">
    <property type="entry name" value="GNAT"/>
    <property type="match status" value="1"/>
</dbReference>
<dbReference type="SUPFAM" id="SSF55729">
    <property type="entry name" value="Acyl-CoA N-acyltransferases (Nat)"/>
    <property type="match status" value="1"/>
</dbReference>
<dbReference type="RefSeq" id="WP_089422550.1">
    <property type="nucleotide sequence ID" value="NZ_CP022416.1"/>
</dbReference>
<name>A0A221K6A6_9RHOB</name>
<dbReference type="GO" id="GO:0016747">
    <property type="term" value="F:acyltransferase activity, transferring groups other than amino-acyl groups"/>
    <property type="evidence" value="ECO:0007669"/>
    <property type="project" value="InterPro"/>
</dbReference>
<reference evidence="2 3" key="1">
    <citation type="submission" date="2017-07" db="EMBL/GenBank/DDBJ databases">
        <title>Genome Sequence of Sulfitobacter pseudonitzschiae Strain SMR1 Isolated from a culture of the Diatom Skeletonema marinoi.</title>
        <authorList>
            <person name="Topel M."/>
            <person name="Pinder M.I.M."/>
            <person name="Johansson O.N."/>
            <person name="Kourtchenko O."/>
            <person name="Godhe A."/>
            <person name="Clarke A.K."/>
        </authorList>
    </citation>
    <scope>NUCLEOTIDE SEQUENCE [LARGE SCALE GENOMIC DNA]</scope>
    <source>
        <strain evidence="2 3">SMR1</strain>
        <plasmid evidence="2 3">pSMR1-1</plasmid>
    </source>
</reference>
<organism evidence="2 3">
    <name type="scientific">Pseudosulfitobacter pseudonitzschiae</name>
    <dbReference type="NCBI Taxonomy" id="1402135"/>
    <lineage>
        <taxon>Bacteria</taxon>
        <taxon>Pseudomonadati</taxon>
        <taxon>Pseudomonadota</taxon>
        <taxon>Alphaproteobacteria</taxon>
        <taxon>Rhodobacterales</taxon>
        <taxon>Roseobacteraceae</taxon>
        <taxon>Pseudosulfitobacter</taxon>
    </lineage>
</organism>
<dbReference type="PANTHER" id="PTHR41700:SF1">
    <property type="entry name" value="N-ACETYLTRANSFERASE DOMAIN-CONTAINING PROTEIN"/>
    <property type="match status" value="1"/>
</dbReference>
<dbReference type="InterPro" id="IPR016181">
    <property type="entry name" value="Acyl_CoA_acyltransferase"/>
</dbReference>
<evidence type="ECO:0000313" key="3">
    <source>
        <dbReference type="Proteomes" id="UP000199754"/>
    </source>
</evidence>
<dbReference type="EMBL" id="CP022416">
    <property type="protein sequence ID" value="ASM74506.1"/>
    <property type="molecule type" value="Genomic_DNA"/>
</dbReference>
<evidence type="ECO:0000259" key="1">
    <source>
        <dbReference type="PROSITE" id="PS51186"/>
    </source>
</evidence>
<keyword evidence="2" id="KW-0614">Plasmid</keyword>
<accession>A0A221K6A6</accession>